<protein>
    <recommendedName>
        <fullName evidence="3">Adhesin domain-containing protein</fullName>
    </recommendedName>
</protein>
<dbReference type="EMBL" id="JACHXK010000006">
    <property type="protein sequence ID" value="MBB3111080.1"/>
    <property type="molecule type" value="Genomic_DNA"/>
</dbReference>
<gene>
    <name evidence="1" type="ORF">FHS18_003148</name>
</gene>
<keyword evidence="2" id="KW-1185">Reference proteome</keyword>
<dbReference type="RefSeq" id="WP_183600954.1">
    <property type="nucleotide sequence ID" value="NZ_JACHXK010000006.1"/>
</dbReference>
<accession>A0A7W5AYF7</accession>
<proteinExistence type="predicted"/>
<evidence type="ECO:0000313" key="2">
    <source>
        <dbReference type="Proteomes" id="UP000570361"/>
    </source>
</evidence>
<comment type="caution">
    <text evidence="1">The sequence shown here is derived from an EMBL/GenBank/DDBJ whole genome shotgun (WGS) entry which is preliminary data.</text>
</comment>
<dbReference type="Proteomes" id="UP000570361">
    <property type="component" value="Unassembled WGS sequence"/>
</dbReference>
<dbReference type="AlphaFoldDB" id="A0A7W5AYF7"/>
<evidence type="ECO:0000313" key="1">
    <source>
        <dbReference type="EMBL" id="MBB3111080.1"/>
    </source>
</evidence>
<reference evidence="1 2" key="1">
    <citation type="submission" date="2020-08" db="EMBL/GenBank/DDBJ databases">
        <title>Genomic Encyclopedia of Type Strains, Phase III (KMG-III): the genomes of soil and plant-associated and newly described type strains.</title>
        <authorList>
            <person name="Whitman W."/>
        </authorList>
    </citation>
    <scope>NUCLEOTIDE SEQUENCE [LARGE SCALE GENOMIC DNA]</scope>
    <source>
        <strain evidence="1 2">CECT 5862</strain>
    </source>
</reference>
<name>A0A7W5AYF7_9BACL</name>
<organism evidence="1 2">
    <name type="scientific">Paenibacillus phyllosphaerae</name>
    <dbReference type="NCBI Taxonomy" id="274593"/>
    <lineage>
        <taxon>Bacteria</taxon>
        <taxon>Bacillati</taxon>
        <taxon>Bacillota</taxon>
        <taxon>Bacilli</taxon>
        <taxon>Bacillales</taxon>
        <taxon>Paenibacillaceae</taxon>
        <taxon>Paenibacillus</taxon>
    </lineage>
</organism>
<evidence type="ECO:0008006" key="3">
    <source>
        <dbReference type="Google" id="ProtNLM"/>
    </source>
</evidence>
<sequence>MTTQAQKMLLIAVIAVLLAGLVVDISVRKFEIFESVGRQFVNEQRTNEYEDAHRAMTAQSERQLKLDSKTITGIELSHTSGKVEIRRAAGRMIELKAAITATGSTQEAADLKSKAVQVEQSVKDGKLTFTLSADGKPVDSVAVQVDYELLLPEGLKLQVNSEYGIVSVQGVKSDIEAVSKSGMLEISDTSGKLDLSSYSGNVLLTRITGDIDLTTDFSDAMIEGITGDLDLRTVNGQSVVKRVDGDVTSDSRYGYVNLHDIAGSAAMTSLATDLLLDGVRSDMRVKADDGEITVLLAAEIGYALWLETQDGGIITTLAGSEQTEGNKERMTSKVGDGSQRVEVRAVAANIIVHHASNE</sequence>